<organism evidence="2 3">
    <name type="scientific">Bugula neritina</name>
    <name type="common">Brown bryozoan</name>
    <name type="synonym">Sertularia neritina</name>
    <dbReference type="NCBI Taxonomy" id="10212"/>
    <lineage>
        <taxon>Eukaryota</taxon>
        <taxon>Metazoa</taxon>
        <taxon>Spiralia</taxon>
        <taxon>Lophotrochozoa</taxon>
        <taxon>Bryozoa</taxon>
        <taxon>Gymnolaemata</taxon>
        <taxon>Cheilostomatida</taxon>
        <taxon>Flustrina</taxon>
        <taxon>Buguloidea</taxon>
        <taxon>Bugulidae</taxon>
        <taxon>Bugula</taxon>
    </lineage>
</organism>
<accession>A0A7J7IV18</accession>
<reference evidence="2" key="1">
    <citation type="submission" date="2020-06" db="EMBL/GenBank/DDBJ databases">
        <title>Draft genome of Bugula neritina, a colonial animal packing powerful symbionts and potential medicines.</title>
        <authorList>
            <person name="Rayko M."/>
        </authorList>
    </citation>
    <scope>NUCLEOTIDE SEQUENCE [LARGE SCALE GENOMIC DNA]</scope>
    <source>
        <strain evidence="2">Kwan_BN1</strain>
    </source>
</reference>
<feature type="region of interest" description="Disordered" evidence="1">
    <location>
        <begin position="1"/>
        <end position="35"/>
    </location>
</feature>
<dbReference type="EMBL" id="VXIV02003419">
    <property type="protein sequence ID" value="KAF6017251.1"/>
    <property type="molecule type" value="Genomic_DNA"/>
</dbReference>
<dbReference type="Proteomes" id="UP000593567">
    <property type="component" value="Unassembled WGS sequence"/>
</dbReference>
<gene>
    <name evidence="2" type="ORF">EB796_024443</name>
</gene>
<dbReference type="AlphaFoldDB" id="A0A7J7IV18"/>
<name>A0A7J7IV18_BUGNE</name>
<evidence type="ECO:0000256" key="1">
    <source>
        <dbReference type="SAM" id="MobiDB-lite"/>
    </source>
</evidence>
<proteinExistence type="predicted"/>
<sequence length="82" mass="9351">MDEFDKLIYNDEPIFSDYGTDEDNSHEKGSKPQRRPGFSIAAFTIGLGLNSNTMIKYTIIGTELQNIIRVSLKMVRNLRSHT</sequence>
<keyword evidence="3" id="KW-1185">Reference proteome</keyword>
<evidence type="ECO:0000313" key="2">
    <source>
        <dbReference type="EMBL" id="KAF6017251.1"/>
    </source>
</evidence>
<protein>
    <submittedName>
        <fullName evidence="2">Tm1</fullName>
    </submittedName>
</protein>
<evidence type="ECO:0000313" key="3">
    <source>
        <dbReference type="Proteomes" id="UP000593567"/>
    </source>
</evidence>
<dbReference type="OrthoDB" id="128924at2759"/>
<comment type="caution">
    <text evidence="2">The sequence shown here is derived from an EMBL/GenBank/DDBJ whole genome shotgun (WGS) entry which is preliminary data.</text>
</comment>